<dbReference type="OrthoDB" id="26970at2759"/>
<dbReference type="Pfam" id="PF05327">
    <property type="entry name" value="RRN3"/>
    <property type="match status" value="1"/>
</dbReference>
<feature type="compositionally biased region" description="Basic and acidic residues" evidence="2">
    <location>
        <begin position="561"/>
        <end position="571"/>
    </location>
</feature>
<accession>A0A218WQS4</accession>
<dbReference type="GO" id="GO:0001181">
    <property type="term" value="F:RNA polymerase I general transcription initiation factor activity"/>
    <property type="evidence" value="ECO:0007669"/>
    <property type="project" value="InterPro"/>
</dbReference>
<dbReference type="InterPro" id="IPR007991">
    <property type="entry name" value="RNA_pol_I_trans_ini_fac_RRN3"/>
</dbReference>
<evidence type="ECO:0000256" key="1">
    <source>
        <dbReference type="ARBA" id="ARBA00010098"/>
    </source>
</evidence>
<dbReference type="EMBL" id="MTKT01003389">
    <property type="protein sequence ID" value="OWM75204.1"/>
    <property type="molecule type" value="Genomic_DNA"/>
</dbReference>
<feature type="region of interest" description="Disordered" evidence="2">
    <location>
        <begin position="598"/>
        <end position="625"/>
    </location>
</feature>
<reference evidence="5" key="1">
    <citation type="journal article" date="2017" name="Plant J.">
        <title>The pomegranate (Punica granatum L.) genome and the genomics of punicalagin biosynthesis.</title>
        <authorList>
            <person name="Qin G."/>
            <person name="Xu C."/>
            <person name="Ming R."/>
            <person name="Tang H."/>
            <person name="Guyot R."/>
            <person name="Kramer E.M."/>
            <person name="Hu Y."/>
            <person name="Yi X."/>
            <person name="Qi Y."/>
            <person name="Xu X."/>
            <person name="Gao Z."/>
            <person name="Pan H."/>
            <person name="Jian J."/>
            <person name="Tian Y."/>
            <person name="Yue Z."/>
            <person name="Xu Y."/>
        </authorList>
    </citation>
    <scope>NUCLEOTIDE SEQUENCE [LARGE SCALE GENOMIC DNA]</scope>
    <source>
        <strain evidence="5">cv. Dabenzi</strain>
    </source>
</reference>
<dbReference type="PANTHER" id="PTHR12790">
    <property type="entry name" value="TRANSCRIPTION INITIATION FACTOR IA RRN3"/>
    <property type="match status" value="1"/>
</dbReference>
<dbReference type="GO" id="GO:0003743">
    <property type="term" value="F:translation initiation factor activity"/>
    <property type="evidence" value="ECO:0007669"/>
    <property type="project" value="UniProtKB-KW"/>
</dbReference>
<keyword evidence="6" id="KW-1185">Reference proteome</keyword>
<reference evidence="3" key="2">
    <citation type="submission" date="2017-06" db="EMBL/GenBank/DDBJ databases">
        <title>The pomegranate genome and the genomics of punicalagin biosynthesis.</title>
        <authorList>
            <person name="Xu C."/>
        </authorList>
    </citation>
    <scope>NUCLEOTIDE SEQUENCE [LARGE SCALE GENOMIC DNA]</scope>
    <source>
        <tissue evidence="3">Fresh leaf</tissue>
    </source>
</reference>
<protein>
    <submittedName>
        <fullName evidence="3">Uncharacterized protein</fullName>
    </submittedName>
</protein>
<sequence length="625" mass="70977">MGADMADGDAGYQEIQEVDFTDNELVHHVRNALKSITKGDSRGYDELIGVMHHKERLSADEVAMLVTCLKTLSGAVSSIDFTHHESLLSTIFSMSMWNYVPEIMDALTNLIISLAASNGRYVDPCLNMLLQNFIPPYSFLRWLKQPRGLSIKNQVLSRVHSALESITGLVPLAPMRLSSLVVERMPLLGATEEVVMMYMENMFRLESGSIGLLVGSTMLMAVVDRLRDLDLDITWEDILQDDAGKGIFQLELEDMDEIEDEFENDGGGLPGAYTNRKGLSGNVVAKKLDDLLALTFEHLESCKTQGRLNEVFEILLQSFRTTVLTAYKSKFTQFVMFYACALDPENCGVKFARTLADIFTCTDYPPMTRMSAVAYLASYMARGKFISTNFTVAMLRRLVDWCSEYCKIQNGDINPELHRVFYSGCQAIMYVLCFRMRSLVNVPWLKSQLSQMPLESILKHRLNPLMVCLPSVVVEFLRQAKAANLYTVSKTFIFNDVLESELSRAFGGLERLDMFFPFDPCLLKKSDRYIRPSYIFWSMVQTSYEDDEEGSSEEDDEEEAFPERNSRDHEMATSFGEREDFDIDEFDHALNKMSITPKTYKWGGDMQPLTRMPSKLRPSTSPESL</sequence>
<evidence type="ECO:0000313" key="6">
    <source>
        <dbReference type="Proteomes" id="UP000233551"/>
    </source>
</evidence>
<gene>
    <name evidence="3" type="ORF">CDL15_Pgr023725</name>
    <name evidence="4" type="ORF">CRG98_015998</name>
</gene>
<proteinExistence type="inferred from homology"/>
<dbReference type="Proteomes" id="UP000197138">
    <property type="component" value="Unassembled WGS sequence"/>
</dbReference>
<dbReference type="PANTHER" id="PTHR12790:SF0">
    <property type="entry name" value="RNA POLYMERASE I-SPECIFIC TRANSCRIPTION INITIATION FACTOR RRN3-RELATED"/>
    <property type="match status" value="1"/>
</dbReference>
<evidence type="ECO:0000313" key="3">
    <source>
        <dbReference type="EMBL" id="OWM75204.1"/>
    </source>
</evidence>
<dbReference type="Proteomes" id="UP000233551">
    <property type="component" value="Unassembled WGS sequence"/>
</dbReference>
<evidence type="ECO:0000313" key="4">
    <source>
        <dbReference type="EMBL" id="PKI63615.1"/>
    </source>
</evidence>
<dbReference type="GO" id="GO:0005634">
    <property type="term" value="C:nucleus"/>
    <property type="evidence" value="ECO:0007669"/>
    <property type="project" value="TreeGrafter"/>
</dbReference>
<dbReference type="EMBL" id="PGOL01000881">
    <property type="protein sequence ID" value="PKI63615.1"/>
    <property type="molecule type" value="Genomic_DNA"/>
</dbReference>
<dbReference type="GO" id="GO:0001042">
    <property type="term" value="F:RNA polymerase I core binding"/>
    <property type="evidence" value="ECO:0007669"/>
    <property type="project" value="TreeGrafter"/>
</dbReference>
<dbReference type="STRING" id="22663.A0A218WQS4"/>
<evidence type="ECO:0000256" key="2">
    <source>
        <dbReference type="SAM" id="MobiDB-lite"/>
    </source>
</evidence>
<comment type="similarity">
    <text evidence="1">Belongs to the RRN3 family.</text>
</comment>
<comment type="caution">
    <text evidence="3">The sequence shown here is derived from an EMBL/GenBank/DDBJ whole genome shotgun (WGS) entry which is preliminary data.</text>
</comment>
<feature type="compositionally biased region" description="Acidic residues" evidence="2">
    <location>
        <begin position="546"/>
        <end position="560"/>
    </location>
</feature>
<organism evidence="3 5">
    <name type="scientific">Punica granatum</name>
    <name type="common">Pomegranate</name>
    <dbReference type="NCBI Taxonomy" id="22663"/>
    <lineage>
        <taxon>Eukaryota</taxon>
        <taxon>Viridiplantae</taxon>
        <taxon>Streptophyta</taxon>
        <taxon>Embryophyta</taxon>
        <taxon>Tracheophyta</taxon>
        <taxon>Spermatophyta</taxon>
        <taxon>Magnoliopsida</taxon>
        <taxon>eudicotyledons</taxon>
        <taxon>Gunneridae</taxon>
        <taxon>Pentapetalae</taxon>
        <taxon>rosids</taxon>
        <taxon>malvids</taxon>
        <taxon>Myrtales</taxon>
        <taxon>Lythraceae</taxon>
        <taxon>Punica</taxon>
    </lineage>
</organism>
<reference evidence="4 6" key="3">
    <citation type="submission" date="2017-11" db="EMBL/GenBank/DDBJ databases">
        <title>De-novo sequencing of pomegranate (Punica granatum L.) genome.</title>
        <authorList>
            <person name="Akparov Z."/>
            <person name="Amiraslanov A."/>
            <person name="Hajiyeva S."/>
            <person name="Abbasov M."/>
            <person name="Kaur K."/>
            <person name="Hamwieh A."/>
            <person name="Solovyev V."/>
            <person name="Salamov A."/>
            <person name="Braich B."/>
            <person name="Kosarev P."/>
            <person name="Mahmoud A."/>
            <person name="Hajiyev E."/>
            <person name="Babayeva S."/>
            <person name="Izzatullayeva V."/>
            <person name="Mammadov A."/>
            <person name="Mammadov A."/>
            <person name="Sharifova S."/>
            <person name="Ojaghi J."/>
            <person name="Eynullazada K."/>
            <person name="Bayramov B."/>
            <person name="Abdulazimova A."/>
            <person name="Shahmuradov I."/>
        </authorList>
    </citation>
    <scope>NUCLEOTIDE SEQUENCE [LARGE SCALE GENOMIC DNA]</scope>
    <source>
        <strain evidence="4">AG2017</strain>
        <strain evidence="6">cv. AG2017</strain>
        <tissue evidence="4">Leaf</tissue>
    </source>
</reference>
<feature type="region of interest" description="Disordered" evidence="2">
    <location>
        <begin position="546"/>
        <end position="579"/>
    </location>
</feature>
<dbReference type="GeneID" id="116188225"/>
<dbReference type="GO" id="GO:0006361">
    <property type="term" value="P:transcription initiation at RNA polymerase I promoter"/>
    <property type="evidence" value="ECO:0007669"/>
    <property type="project" value="InterPro"/>
</dbReference>
<evidence type="ECO:0000313" key="5">
    <source>
        <dbReference type="Proteomes" id="UP000197138"/>
    </source>
</evidence>
<name>A0A218WQS4_PUNGR</name>
<dbReference type="AlphaFoldDB" id="A0A218WQS4"/>